<dbReference type="PANTHER" id="PTHR43023">
    <property type="entry name" value="PROTEIN TRIGALACTOSYLDIACYLGLYCEROL 3, CHLOROPLASTIC"/>
    <property type="match status" value="1"/>
</dbReference>
<proteinExistence type="predicted"/>
<protein>
    <submittedName>
        <fullName evidence="5">Phospholipid/cholesterol/gamma-HCH transport system ATP-binding protein</fullName>
    </submittedName>
</protein>
<dbReference type="AlphaFoldDB" id="A0A1H6S5T8"/>
<dbReference type="PANTHER" id="PTHR43023:SF3">
    <property type="entry name" value="PROTEIN TRIGALACTOSYLDIACYLGLYCEROL 3, CHLOROPLASTIC"/>
    <property type="match status" value="1"/>
</dbReference>
<dbReference type="InterPro" id="IPR027417">
    <property type="entry name" value="P-loop_NTPase"/>
</dbReference>
<dbReference type="EMBL" id="FNYH01000005">
    <property type="protein sequence ID" value="SEI61234.1"/>
    <property type="molecule type" value="Genomic_DNA"/>
</dbReference>
<feature type="domain" description="ABC transporter" evidence="4">
    <location>
        <begin position="5"/>
        <end position="242"/>
    </location>
</feature>
<dbReference type="PROSITE" id="PS00211">
    <property type="entry name" value="ABC_TRANSPORTER_1"/>
    <property type="match status" value="1"/>
</dbReference>
<dbReference type="RefSeq" id="WP_093309237.1">
    <property type="nucleotide sequence ID" value="NZ_FNYH01000005.1"/>
</dbReference>
<evidence type="ECO:0000256" key="2">
    <source>
        <dbReference type="ARBA" id="ARBA00022741"/>
    </source>
</evidence>
<keyword evidence="2" id="KW-0547">Nucleotide-binding</keyword>
<sequence>MSSIIHIQGLSTKFQTDTVHENLHLRVKTGEILGIVGGSGTGKSVLLSQIALLRRPNAGEVYLFEQATANLSEKALLPIRQRIGVMFQQGALFSSYTVLENICVPLREHTKLSNNLIRELAMLKLKLAGLPDHAAHKMPNELSGGMLKRAAVARALALDPELLLLDEPSAGLDPVGAHALDELMISLNTTLKLTLVLVSHDLDSLWRVTHRVAFLGRKQVLQVADMQTLSQSDDELIQNYFSNPRAHAAQARQL</sequence>
<dbReference type="GO" id="GO:0016887">
    <property type="term" value="F:ATP hydrolysis activity"/>
    <property type="evidence" value="ECO:0007669"/>
    <property type="project" value="InterPro"/>
</dbReference>
<dbReference type="GO" id="GO:0005524">
    <property type="term" value="F:ATP binding"/>
    <property type="evidence" value="ECO:0007669"/>
    <property type="project" value="UniProtKB-KW"/>
</dbReference>
<reference evidence="6" key="1">
    <citation type="submission" date="2016-10" db="EMBL/GenBank/DDBJ databases">
        <authorList>
            <person name="Varghese N."/>
            <person name="Submissions S."/>
        </authorList>
    </citation>
    <scope>NUCLEOTIDE SEQUENCE [LARGE SCALE GENOMIC DNA]</scope>
    <source>
        <strain evidence="6">DSM 7165</strain>
    </source>
</reference>
<accession>A0A1H6S5T8</accession>
<dbReference type="STRING" id="64971.SAMN05421831_105128"/>
<dbReference type="Gene3D" id="3.40.50.300">
    <property type="entry name" value="P-loop containing nucleotide triphosphate hydrolases"/>
    <property type="match status" value="1"/>
</dbReference>
<dbReference type="PROSITE" id="PS50893">
    <property type="entry name" value="ABC_TRANSPORTER_2"/>
    <property type="match status" value="1"/>
</dbReference>
<keyword evidence="1" id="KW-0813">Transport</keyword>
<evidence type="ECO:0000313" key="5">
    <source>
        <dbReference type="EMBL" id="SEI61234.1"/>
    </source>
</evidence>
<dbReference type="SMART" id="SM00382">
    <property type="entry name" value="AAA"/>
    <property type="match status" value="1"/>
</dbReference>
<keyword evidence="3 5" id="KW-0067">ATP-binding</keyword>
<evidence type="ECO:0000313" key="6">
    <source>
        <dbReference type="Proteomes" id="UP000242999"/>
    </source>
</evidence>
<evidence type="ECO:0000259" key="4">
    <source>
        <dbReference type="PROSITE" id="PS50893"/>
    </source>
</evidence>
<evidence type="ECO:0000256" key="1">
    <source>
        <dbReference type="ARBA" id="ARBA00022448"/>
    </source>
</evidence>
<evidence type="ECO:0000256" key="3">
    <source>
        <dbReference type="ARBA" id="ARBA00022840"/>
    </source>
</evidence>
<gene>
    <name evidence="5" type="ORF">SAMN05421831_105128</name>
</gene>
<organism evidence="5 6">
    <name type="scientific">Allopseudospirillum japonicum</name>
    <dbReference type="NCBI Taxonomy" id="64971"/>
    <lineage>
        <taxon>Bacteria</taxon>
        <taxon>Pseudomonadati</taxon>
        <taxon>Pseudomonadota</taxon>
        <taxon>Gammaproteobacteria</taxon>
        <taxon>Oceanospirillales</taxon>
        <taxon>Oceanospirillaceae</taxon>
        <taxon>Allopseudospirillum</taxon>
    </lineage>
</organism>
<dbReference type="OrthoDB" id="9802264at2"/>
<keyword evidence="6" id="KW-1185">Reference proteome</keyword>
<dbReference type="InterPro" id="IPR017871">
    <property type="entry name" value="ABC_transporter-like_CS"/>
</dbReference>
<dbReference type="SUPFAM" id="SSF52540">
    <property type="entry name" value="P-loop containing nucleoside triphosphate hydrolases"/>
    <property type="match status" value="1"/>
</dbReference>
<dbReference type="InterPro" id="IPR003593">
    <property type="entry name" value="AAA+_ATPase"/>
</dbReference>
<dbReference type="Proteomes" id="UP000242999">
    <property type="component" value="Unassembled WGS sequence"/>
</dbReference>
<dbReference type="Pfam" id="PF00005">
    <property type="entry name" value="ABC_tran"/>
    <property type="match status" value="1"/>
</dbReference>
<dbReference type="InterPro" id="IPR003439">
    <property type="entry name" value="ABC_transporter-like_ATP-bd"/>
</dbReference>
<name>A0A1H6S5T8_9GAMM</name>